<reference evidence="2 3" key="1">
    <citation type="submission" date="2023-07" db="EMBL/GenBank/DDBJ databases">
        <title>Genomic Encyclopedia of Type Strains, Phase IV (KMG-IV): sequencing the most valuable type-strain genomes for metagenomic binning, comparative biology and taxonomic classification.</title>
        <authorList>
            <person name="Goeker M."/>
        </authorList>
    </citation>
    <scope>NUCLEOTIDE SEQUENCE [LARGE SCALE GENOMIC DNA]</scope>
    <source>
        <strain evidence="2 3">DSM 19562</strain>
    </source>
</reference>
<dbReference type="RefSeq" id="WP_012752901.1">
    <property type="nucleotide sequence ID" value="NZ_BPQX01000011.1"/>
</dbReference>
<evidence type="ECO:0000313" key="3">
    <source>
        <dbReference type="Proteomes" id="UP001236369"/>
    </source>
</evidence>
<dbReference type="EMBL" id="JAUSVV010000001">
    <property type="protein sequence ID" value="MDQ0440740.1"/>
    <property type="molecule type" value="Genomic_DNA"/>
</dbReference>
<sequence>MAAPGGRCDAEAGEAVRSDPEFRRSADGMTASLGKVPAARDARDPALPHRLLIELRAFERLLVFRYG</sequence>
<keyword evidence="3" id="KW-1185">Reference proteome</keyword>
<organism evidence="2 3">
    <name type="scientific">Methylobacterium persicinum</name>
    <dbReference type="NCBI Taxonomy" id="374426"/>
    <lineage>
        <taxon>Bacteria</taxon>
        <taxon>Pseudomonadati</taxon>
        <taxon>Pseudomonadota</taxon>
        <taxon>Alphaproteobacteria</taxon>
        <taxon>Hyphomicrobiales</taxon>
        <taxon>Methylobacteriaceae</taxon>
        <taxon>Methylobacterium</taxon>
    </lineage>
</organism>
<proteinExistence type="predicted"/>
<accession>A0ABU0HG58</accession>
<protein>
    <submittedName>
        <fullName evidence="2">Uncharacterized protein</fullName>
    </submittedName>
</protein>
<evidence type="ECO:0000313" key="2">
    <source>
        <dbReference type="EMBL" id="MDQ0440740.1"/>
    </source>
</evidence>
<dbReference type="Proteomes" id="UP001236369">
    <property type="component" value="Unassembled WGS sequence"/>
</dbReference>
<feature type="region of interest" description="Disordered" evidence="1">
    <location>
        <begin position="1"/>
        <end position="40"/>
    </location>
</feature>
<comment type="caution">
    <text evidence="2">The sequence shown here is derived from an EMBL/GenBank/DDBJ whole genome shotgun (WGS) entry which is preliminary data.</text>
</comment>
<gene>
    <name evidence="2" type="ORF">QO016_000217</name>
</gene>
<evidence type="ECO:0000256" key="1">
    <source>
        <dbReference type="SAM" id="MobiDB-lite"/>
    </source>
</evidence>
<feature type="compositionally biased region" description="Basic and acidic residues" evidence="1">
    <location>
        <begin position="8"/>
        <end position="26"/>
    </location>
</feature>
<name>A0ABU0HG58_9HYPH</name>